<keyword evidence="4" id="KW-1185">Reference proteome</keyword>
<evidence type="ECO:0000256" key="1">
    <source>
        <dbReference type="SAM" id="MobiDB-lite"/>
    </source>
</evidence>
<comment type="caution">
    <text evidence="3">The sequence shown here is derived from an EMBL/GenBank/DDBJ whole genome shotgun (WGS) entry which is preliminary data.</text>
</comment>
<evidence type="ECO:0000313" key="3">
    <source>
        <dbReference type="EMBL" id="KAK3587300.1"/>
    </source>
</evidence>
<evidence type="ECO:0000256" key="2">
    <source>
        <dbReference type="SAM" id="SignalP"/>
    </source>
</evidence>
<evidence type="ECO:0000313" key="4">
    <source>
        <dbReference type="Proteomes" id="UP001195483"/>
    </source>
</evidence>
<reference evidence="3" key="1">
    <citation type="journal article" date="2021" name="Genome Biol. Evol.">
        <title>A High-Quality Reference Genome for a Parasitic Bivalve with Doubly Uniparental Inheritance (Bivalvia: Unionida).</title>
        <authorList>
            <person name="Smith C.H."/>
        </authorList>
    </citation>
    <scope>NUCLEOTIDE SEQUENCE</scope>
    <source>
        <strain evidence="3">CHS0354</strain>
    </source>
</reference>
<name>A0AAE0S8F9_9BIVA</name>
<organism evidence="3 4">
    <name type="scientific">Potamilus streckersoni</name>
    <dbReference type="NCBI Taxonomy" id="2493646"/>
    <lineage>
        <taxon>Eukaryota</taxon>
        <taxon>Metazoa</taxon>
        <taxon>Spiralia</taxon>
        <taxon>Lophotrochozoa</taxon>
        <taxon>Mollusca</taxon>
        <taxon>Bivalvia</taxon>
        <taxon>Autobranchia</taxon>
        <taxon>Heteroconchia</taxon>
        <taxon>Palaeoheterodonta</taxon>
        <taxon>Unionida</taxon>
        <taxon>Unionoidea</taxon>
        <taxon>Unionidae</taxon>
        <taxon>Ambleminae</taxon>
        <taxon>Lampsilini</taxon>
        <taxon>Potamilus</taxon>
    </lineage>
</organism>
<gene>
    <name evidence="3" type="ORF">CHS0354_011280</name>
</gene>
<reference evidence="3" key="2">
    <citation type="journal article" date="2021" name="Genome Biol. Evol.">
        <title>Developing a high-quality reference genome for a parasitic bivalve with doubly uniparental inheritance (Bivalvia: Unionida).</title>
        <authorList>
            <person name="Smith C.H."/>
        </authorList>
    </citation>
    <scope>NUCLEOTIDE SEQUENCE</scope>
    <source>
        <strain evidence="3">CHS0354</strain>
        <tissue evidence="3">Mantle</tissue>
    </source>
</reference>
<dbReference type="EMBL" id="JAEAOA010000698">
    <property type="protein sequence ID" value="KAK3587300.1"/>
    <property type="molecule type" value="Genomic_DNA"/>
</dbReference>
<sequence length="171" mass="19566">MTVTMLFSVSIVILQTVILISQEAQLGSAMYLSPRRDRQRLSRNRSGIQMPLWGYSIRTGNIQRHGRNINQQGPALIQRNQDEVFHQSNVRSFERNQPIEENLFISSPQRPTEVGDIFSREDGIASNDDDKTENGDNQGYWSRAQTGLADLLCELCRRDGRTNCVNMYCNK</sequence>
<feature type="region of interest" description="Disordered" evidence="1">
    <location>
        <begin position="120"/>
        <end position="139"/>
    </location>
</feature>
<protein>
    <submittedName>
        <fullName evidence="3">Uncharacterized protein</fullName>
    </submittedName>
</protein>
<dbReference type="Proteomes" id="UP001195483">
    <property type="component" value="Unassembled WGS sequence"/>
</dbReference>
<feature type="chain" id="PRO_5042277169" evidence="2">
    <location>
        <begin position="30"/>
        <end position="171"/>
    </location>
</feature>
<proteinExistence type="predicted"/>
<dbReference type="AlphaFoldDB" id="A0AAE0S8F9"/>
<feature type="compositionally biased region" description="Basic and acidic residues" evidence="1">
    <location>
        <begin position="120"/>
        <end position="134"/>
    </location>
</feature>
<keyword evidence="2" id="KW-0732">Signal</keyword>
<reference evidence="3" key="3">
    <citation type="submission" date="2023-05" db="EMBL/GenBank/DDBJ databases">
        <authorList>
            <person name="Smith C.H."/>
        </authorList>
    </citation>
    <scope>NUCLEOTIDE SEQUENCE</scope>
    <source>
        <strain evidence="3">CHS0354</strain>
        <tissue evidence="3">Mantle</tissue>
    </source>
</reference>
<accession>A0AAE0S8F9</accession>
<feature type="signal peptide" evidence="2">
    <location>
        <begin position="1"/>
        <end position="29"/>
    </location>
</feature>